<reference evidence="4" key="1">
    <citation type="journal article" date="2020" name="Nat. Commun.">
        <title>Genome assembly of wild tea tree DASZ reveals pedigree and selection history of tea varieties.</title>
        <authorList>
            <person name="Zhang W."/>
            <person name="Zhang Y."/>
            <person name="Qiu H."/>
            <person name="Guo Y."/>
            <person name="Wan H."/>
            <person name="Zhang X."/>
            <person name="Scossa F."/>
            <person name="Alseekh S."/>
            <person name="Zhang Q."/>
            <person name="Wang P."/>
            <person name="Xu L."/>
            <person name="Schmidt M.H."/>
            <person name="Jia X."/>
            <person name="Li D."/>
            <person name="Zhu A."/>
            <person name="Guo F."/>
            <person name="Chen W."/>
            <person name="Ni D."/>
            <person name="Usadel B."/>
            <person name="Fernie A.R."/>
            <person name="Wen W."/>
        </authorList>
    </citation>
    <scope>NUCLEOTIDE SEQUENCE [LARGE SCALE GENOMIC DNA]</scope>
    <source>
        <strain evidence="4">cv. G240</strain>
    </source>
</reference>
<evidence type="ECO:0000313" key="3">
    <source>
        <dbReference type="EMBL" id="KAF5945939.1"/>
    </source>
</evidence>
<gene>
    <name evidence="3" type="ORF">HYC85_016167</name>
</gene>
<evidence type="ECO:0000259" key="2">
    <source>
        <dbReference type="Pfam" id="PF24626"/>
    </source>
</evidence>
<keyword evidence="4" id="KW-1185">Reference proteome</keyword>
<feature type="domain" description="Tf2-1-like SH3-like" evidence="2">
    <location>
        <begin position="97"/>
        <end position="162"/>
    </location>
</feature>
<organism evidence="3 4">
    <name type="scientific">Camellia sinensis</name>
    <name type="common">Tea plant</name>
    <name type="synonym">Thea sinensis</name>
    <dbReference type="NCBI Taxonomy" id="4442"/>
    <lineage>
        <taxon>Eukaryota</taxon>
        <taxon>Viridiplantae</taxon>
        <taxon>Streptophyta</taxon>
        <taxon>Embryophyta</taxon>
        <taxon>Tracheophyta</taxon>
        <taxon>Spermatophyta</taxon>
        <taxon>Magnoliopsida</taxon>
        <taxon>eudicotyledons</taxon>
        <taxon>Gunneridae</taxon>
        <taxon>Pentapetalae</taxon>
        <taxon>asterids</taxon>
        <taxon>Ericales</taxon>
        <taxon>Theaceae</taxon>
        <taxon>Camellia</taxon>
    </lineage>
</organism>
<comment type="caution">
    <text evidence="3">The sequence shown here is derived from an EMBL/GenBank/DDBJ whole genome shotgun (WGS) entry which is preliminary data.</text>
</comment>
<dbReference type="PANTHER" id="PTHR47216:SF4">
    <property type="entry name" value="OS01G0859400 PROTEIN"/>
    <property type="match status" value="1"/>
</dbReference>
<accession>A0A7J7GYY8</accession>
<feature type="transmembrane region" description="Helical" evidence="1">
    <location>
        <begin position="246"/>
        <end position="264"/>
    </location>
</feature>
<sequence length="433" mass="49131">LSFLPGTFCTEPWKQVEYPFAQAGKSTLERGFVFCMSARVEKATLERGPYLQQNLRNELVRKTTKKVALIHKRLIRAQSRQKSYADHGRRPLSFDVGDHVFLKISPRRGLMRFGKSVKLSPQFIGPFEILDRIGEVVYCPALPPQLSGVYDVFHISMLRKYKSDPSHVLEWTDLEVNEDTSYEERPVRVLDTRDQVLQGKTIPLVKFYGLGRYVVNVRASKSFSDSSLGGVSDQLPCVKKKHGFCLSVLIAMKATFLLLAFAYLRTLGFTLLSLPLLYASLVSMLLSIASHPLLNLPMLLGKNPNGTFPIWSLIMFSPYLYFVRGFSVLQRLWNGEAPYSEICEGLYVGGWPYSPEKLPPGNPAIVDCTCELPRNLEFLGHAYLCIPTWDTRAPQPHEIESAVWWACRKRAQKIPISIYCAYVYCINVFLSKG</sequence>
<dbReference type="AlphaFoldDB" id="A0A7J7GYY8"/>
<name>A0A7J7GYY8_CAMSI</name>
<keyword evidence="1" id="KW-0472">Membrane</keyword>
<dbReference type="Proteomes" id="UP000593564">
    <property type="component" value="Unassembled WGS sequence"/>
</dbReference>
<proteinExistence type="predicted"/>
<keyword evidence="1" id="KW-0812">Transmembrane</keyword>
<dbReference type="InterPro" id="IPR056924">
    <property type="entry name" value="SH3_Tf2-1"/>
</dbReference>
<feature type="transmembrane region" description="Helical" evidence="1">
    <location>
        <begin position="276"/>
        <end position="294"/>
    </location>
</feature>
<reference evidence="3 4" key="2">
    <citation type="submission" date="2020-07" db="EMBL/GenBank/DDBJ databases">
        <title>Genome assembly of wild tea tree DASZ reveals pedigree and selection history of tea varieties.</title>
        <authorList>
            <person name="Zhang W."/>
        </authorList>
    </citation>
    <scope>NUCLEOTIDE SEQUENCE [LARGE SCALE GENOMIC DNA]</scope>
    <source>
        <strain evidence="4">cv. G240</strain>
        <tissue evidence="3">Leaf</tissue>
    </source>
</reference>
<keyword evidence="1" id="KW-1133">Transmembrane helix</keyword>
<feature type="transmembrane region" description="Helical" evidence="1">
    <location>
        <begin position="306"/>
        <end position="323"/>
    </location>
</feature>
<protein>
    <recommendedName>
        <fullName evidence="2">Tf2-1-like SH3-like domain-containing protein</fullName>
    </recommendedName>
</protein>
<dbReference type="PANTHER" id="PTHR47216">
    <property type="match status" value="1"/>
</dbReference>
<evidence type="ECO:0000313" key="4">
    <source>
        <dbReference type="Proteomes" id="UP000593564"/>
    </source>
</evidence>
<dbReference type="EMBL" id="JACBKZ010000007">
    <property type="protein sequence ID" value="KAF5945939.1"/>
    <property type="molecule type" value="Genomic_DNA"/>
</dbReference>
<feature type="non-terminal residue" evidence="3">
    <location>
        <position position="433"/>
    </location>
</feature>
<dbReference type="Pfam" id="PF24626">
    <property type="entry name" value="SH3_Tf2-1"/>
    <property type="match status" value="1"/>
</dbReference>
<evidence type="ECO:0000256" key="1">
    <source>
        <dbReference type="SAM" id="Phobius"/>
    </source>
</evidence>